<dbReference type="AlphaFoldDB" id="A0A3S4GFV3"/>
<sequence>MIFLLAIILGLLAWPALGYVAALLMAANYIIIIFIVRFIENRKREEIDGWDGYE</sequence>
<reference evidence="1 2" key="1">
    <citation type="submission" date="2018-12" db="EMBL/GenBank/DDBJ databases">
        <authorList>
            <consortium name="Pathogen Informatics"/>
        </authorList>
    </citation>
    <scope>NUCLEOTIDE SEQUENCE [LARGE SCALE GENOMIC DNA]</scope>
    <source>
        <strain evidence="1 2">NCTC9419</strain>
    </source>
</reference>
<proteinExistence type="predicted"/>
<organism evidence="1 2">
    <name type="scientific">Serratia rubidaea</name>
    <name type="common">Serratia marinorubra</name>
    <dbReference type="NCBI Taxonomy" id="61652"/>
    <lineage>
        <taxon>Bacteria</taxon>
        <taxon>Pseudomonadati</taxon>
        <taxon>Pseudomonadota</taxon>
        <taxon>Gammaproteobacteria</taxon>
        <taxon>Enterobacterales</taxon>
        <taxon>Yersiniaceae</taxon>
        <taxon>Serratia</taxon>
    </lineage>
</organism>
<dbReference type="Proteomes" id="UP000271603">
    <property type="component" value="Chromosome"/>
</dbReference>
<accession>A0A3S4GFV3</accession>
<dbReference type="EMBL" id="LR134155">
    <property type="protein sequence ID" value="VEA68522.1"/>
    <property type="molecule type" value="Genomic_DNA"/>
</dbReference>
<evidence type="ECO:0000313" key="2">
    <source>
        <dbReference type="Proteomes" id="UP000271603"/>
    </source>
</evidence>
<evidence type="ECO:0000313" key="1">
    <source>
        <dbReference type="EMBL" id="VEA68522.1"/>
    </source>
</evidence>
<protein>
    <submittedName>
        <fullName evidence="1">Uncharacterized protein</fullName>
    </submittedName>
</protein>
<name>A0A3S4GFV3_SERRU</name>
<gene>
    <name evidence="1" type="ORF">NCTC9419_00478</name>
</gene>